<feature type="repeat" description="PPR" evidence="2">
    <location>
        <begin position="229"/>
        <end position="263"/>
    </location>
</feature>
<keyword evidence="1" id="KW-0677">Repeat</keyword>
<dbReference type="NCBIfam" id="TIGR00756">
    <property type="entry name" value="PPR"/>
    <property type="match status" value="2"/>
</dbReference>
<dbReference type="RefSeq" id="XP_015171019.1">
    <property type="nucleotide sequence ID" value="XM_015315533.1"/>
</dbReference>
<dbReference type="InterPro" id="IPR011990">
    <property type="entry name" value="TPR-like_helical_dom_sf"/>
</dbReference>
<feature type="repeat" description="PPR" evidence="2">
    <location>
        <begin position="155"/>
        <end position="189"/>
    </location>
</feature>
<evidence type="ECO:0000256" key="2">
    <source>
        <dbReference type="PROSITE-ProRule" id="PRU00708"/>
    </source>
</evidence>
<evidence type="ECO:0000313" key="3">
    <source>
        <dbReference type="Proteomes" id="UP000694924"/>
    </source>
</evidence>
<evidence type="ECO:0000256" key="1">
    <source>
        <dbReference type="ARBA" id="ARBA00022737"/>
    </source>
</evidence>
<evidence type="ECO:0000313" key="4">
    <source>
        <dbReference type="RefSeq" id="XP_015171019.1"/>
    </source>
</evidence>
<protein>
    <submittedName>
        <fullName evidence="4">Pentatricopeptide repeat-containing protein 1, mitochondrial</fullName>
    </submittedName>
</protein>
<feature type="repeat" description="PPR" evidence="2">
    <location>
        <begin position="264"/>
        <end position="300"/>
    </location>
</feature>
<organism evidence="3 4">
    <name type="scientific">Polistes dominula</name>
    <name type="common">European paper wasp</name>
    <name type="synonym">Vespa dominula</name>
    <dbReference type="NCBI Taxonomy" id="743375"/>
    <lineage>
        <taxon>Eukaryota</taxon>
        <taxon>Metazoa</taxon>
        <taxon>Ecdysozoa</taxon>
        <taxon>Arthropoda</taxon>
        <taxon>Hexapoda</taxon>
        <taxon>Insecta</taxon>
        <taxon>Pterygota</taxon>
        <taxon>Neoptera</taxon>
        <taxon>Endopterygota</taxon>
        <taxon>Hymenoptera</taxon>
        <taxon>Apocrita</taxon>
        <taxon>Aculeata</taxon>
        <taxon>Vespoidea</taxon>
        <taxon>Vespidae</taxon>
        <taxon>Polistinae</taxon>
        <taxon>Polistini</taxon>
        <taxon>Polistes</taxon>
    </lineage>
</organism>
<reference evidence="4" key="1">
    <citation type="submission" date="2025-08" db="UniProtKB">
        <authorList>
            <consortium name="RefSeq"/>
        </authorList>
    </citation>
    <scope>IDENTIFICATION</scope>
    <source>
        <tissue evidence="4">Whole body</tissue>
    </source>
</reference>
<dbReference type="Proteomes" id="UP000694924">
    <property type="component" value="Unplaced"/>
</dbReference>
<dbReference type="Pfam" id="PF13041">
    <property type="entry name" value="PPR_2"/>
    <property type="match status" value="1"/>
</dbReference>
<dbReference type="Pfam" id="PF13812">
    <property type="entry name" value="PPR_3"/>
    <property type="match status" value="2"/>
</dbReference>
<dbReference type="InterPro" id="IPR002885">
    <property type="entry name" value="PPR_rpt"/>
</dbReference>
<proteinExistence type="predicted"/>
<gene>
    <name evidence="4" type="primary">LOC107063625</name>
</gene>
<dbReference type="PROSITE" id="PS51375">
    <property type="entry name" value="PPR"/>
    <property type="match status" value="3"/>
</dbReference>
<accession>A0ABM1HST2</accession>
<dbReference type="PANTHER" id="PTHR47447:SF28">
    <property type="entry name" value="PENTACOTRIPEPTIDE-REPEAT REGION OF PRORP DOMAIN-CONTAINING PROTEIN"/>
    <property type="match status" value="1"/>
</dbReference>
<dbReference type="Gene3D" id="1.25.40.10">
    <property type="entry name" value="Tetratricopeptide repeat domain"/>
    <property type="match status" value="2"/>
</dbReference>
<keyword evidence="3" id="KW-1185">Reference proteome</keyword>
<dbReference type="PANTHER" id="PTHR47447">
    <property type="entry name" value="OS03G0856100 PROTEIN"/>
    <property type="match status" value="1"/>
</dbReference>
<dbReference type="GeneID" id="107063625"/>
<sequence length="602" mass="69977">MFSTKINILPVKNILGYANFSINHCKWETINIYSHNVRAYYKISNVNKIFHSNIEYQPKNGIATLFDDRQFCTKSEPKKADVFGDIGYNKYNRVEMDTEEEKEETFQDNIAKKPEKIKGAWRQYVTKMNHHIGNGDLSSALNVLSLIKENRDKPSTFMYNLLLRAYSKQGDVKQCFSLYNKMKKAQLKPNNATYTSLINSCAESQNKSLALEKLKKLRIHLHETGHPMNETHYNVFIKAYSRHNCIAEAFQIVDEMRDKRISINVITYNSLLNATISDKKAGMRHALIIWHLMRKYGIRPNLITYNLFFRAMRDTNFGKCKLSDILTHQLMDTNLISTTKTSRPNLLSTPPIVSSVTVPIIINNKNVEYELSPDMQLDDVFKYNRFILFGGLENILKMMKEDCVMPNKVTATILLDLIPNTAYIEDLFLRNMNSLNVDLDIDFYNMLIKRRCIRREYGLAKKVLEEIQRRHMLPNIMTFGVLALGCQKVKEAVELLEGLDIAGYVPNVVILGTLISNACHALDTKYLMEIMDYMTKNKLKANDKIYVLLDNYKETLSQMLLSKKIAFKKHLELKTDFEKFSLKYSKFKRMNDGDNDYYDKHK</sequence>
<name>A0ABM1HST2_POLDO</name>